<dbReference type="Pfam" id="PF08241">
    <property type="entry name" value="Methyltransf_11"/>
    <property type="match status" value="1"/>
</dbReference>
<dbReference type="Proteomes" id="UP001152755">
    <property type="component" value="Unassembled WGS sequence"/>
</dbReference>
<evidence type="ECO:0000259" key="1">
    <source>
        <dbReference type="Pfam" id="PF08241"/>
    </source>
</evidence>
<dbReference type="CDD" id="cd02440">
    <property type="entry name" value="AdoMet_MTases"/>
    <property type="match status" value="1"/>
</dbReference>
<keyword evidence="2" id="KW-0808">Transferase</keyword>
<organism evidence="2 3">
    <name type="scientific">Speluncibacter jeojiensis</name>
    <dbReference type="NCBI Taxonomy" id="2710754"/>
    <lineage>
        <taxon>Bacteria</taxon>
        <taxon>Bacillati</taxon>
        <taxon>Actinomycetota</taxon>
        <taxon>Actinomycetes</taxon>
        <taxon>Mycobacteriales</taxon>
        <taxon>Speluncibacteraceae</taxon>
        <taxon>Speluncibacter</taxon>
    </lineage>
</organism>
<dbReference type="RefSeq" id="WP_332520818.1">
    <property type="nucleotide sequence ID" value="NZ_JANRHA010000026.1"/>
</dbReference>
<dbReference type="GO" id="GO:0032259">
    <property type="term" value="P:methylation"/>
    <property type="evidence" value="ECO:0007669"/>
    <property type="project" value="UniProtKB-KW"/>
</dbReference>
<dbReference type="EMBL" id="JANRHA010000026">
    <property type="protein sequence ID" value="MDG3017159.1"/>
    <property type="molecule type" value="Genomic_DNA"/>
</dbReference>
<evidence type="ECO:0000313" key="2">
    <source>
        <dbReference type="EMBL" id="MDG3017159.1"/>
    </source>
</evidence>
<evidence type="ECO:0000313" key="3">
    <source>
        <dbReference type="Proteomes" id="UP001152755"/>
    </source>
</evidence>
<keyword evidence="3" id="KW-1185">Reference proteome</keyword>
<name>A0A9X4M5D2_9ACTN</name>
<dbReference type="SUPFAM" id="SSF53335">
    <property type="entry name" value="S-adenosyl-L-methionine-dependent methyltransferases"/>
    <property type="match status" value="1"/>
</dbReference>
<keyword evidence="2" id="KW-0489">Methyltransferase</keyword>
<dbReference type="GO" id="GO:0008757">
    <property type="term" value="F:S-adenosylmethionine-dependent methyltransferase activity"/>
    <property type="evidence" value="ECO:0007669"/>
    <property type="project" value="InterPro"/>
</dbReference>
<dbReference type="AlphaFoldDB" id="A0A9X4M5D2"/>
<dbReference type="InterPro" id="IPR029063">
    <property type="entry name" value="SAM-dependent_MTases_sf"/>
</dbReference>
<gene>
    <name evidence="2" type="ORF">NVS88_21620</name>
</gene>
<accession>A0A9X4M5D2</accession>
<dbReference type="PANTHER" id="PTHR42912">
    <property type="entry name" value="METHYLTRANSFERASE"/>
    <property type="match status" value="1"/>
</dbReference>
<protein>
    <submittedName>
        <fullName evidence="2">Class I SAM-dependent methyltransferase</fullName>
    </submittedName>
</protein>
<proteinExistence type="predicted"/>
<sequence>MRRPRHRIRHLLFVLPRGPLGRLGARIMARANAPVERELARAAHAGRDDTVLVIGPGPGVGAAALARTARRVIAVDPSPLMLRHTGRRLERLRRTDLAVELYRATAAHTGVASGSVDVVVSGQNVMLWPDRAAGFAEQLRVLRPGGRMLVSSRTDWLGDERDALPHEMRAAGFVDVQTWTWRSGRTVSVLFAARRP</sequence>
<reference evidence="2" key="1">
    <citation type="submission" date="2022-08" db="EMBL/GenBank/DDBJ databases">
        <title>Genome analysis of Corynebacteriales strain.</title>
        <authorList>
            <person name="Lee S.D."/>
        </authorList>
    </citation>
    <scope>NUCLEOTIDE SEQUENCE</scope>
    <source>
        <strain evidence="2">D3-21</strain>
    </source>
</reference>
<feature type="domain" description="Methyltransferase type 11" evidence="1">
    <location>
        <begin position="53"/>
        <end position="149"/>
    </location>
</feature>
<comment type="caution">
    <text evidence="2">The sequence shown here is derived from an EMBL/GenBank/DDBJ whole genome shotgun (WGS) entry which is preliminary data.</text>
</comment>
<dbReference type="InterPro" id="IPR050508">
    <property type="entry name" value="Methyltransf_Superfamily"/>
</dbReference>
<dbReference type="InterPro" id="IPR013216">
    <property type="entry name" value="Methyltransf_11"/>
</dbReference>
<dbReference type="Gene3D" id="3.40.50.150">
    <property type="entry name" value="Vaccinia Virus protein VP39"/>
    <property type="match status" value="1"/>
</dbReference>